<keyword evidence="3" id="KW-0813">Transport</keyword>
<evidence type="ECO:0000256" key="2">
    <source>
        <dbReference type="ARBA" id="ARBA00005814"/>
    </source>
</evidence>
<evidence type="ECO:0000256" key="3">
    <source>
        <dbReference type="ARBA" id="ARBA00022448"/>
    </source>
</evidence>
<protein>
    <recommendedName>
        <fullName evidence="8">ABC-2 type transporter transmembrane domain-containing protein</fullName>
    </recommendedName>
</protein>
<accession>A0A0F7ZPN5</accession>
<dbReference type="GO" id="GO:0016020">
    <property type="term" value="C:membrane"/>
    <property type="evidence" value="ECO:0007669"/>
    <property type="project" value="UniProtKB-SubCell"/>
</dbReference>
<dbReference type="Pfam" id="PF01061">
    <property type="entry name" value="ABC2_membrane"/>
    <property type="match status" value="1"/>
</dbReference>
<proteinExistence type="inferred from homology"/>
<dbReference type="InterPro" id="IPR052215">
    <property type="entry name" value="Plant_ABCG"/>
</dbReference>
<keyword evidence="5 7" id="KW-1133">Transmembrane helix</keyword>
<dbReference type="Proteomes" id="UP000054481">
    <property type="component" value="Unassembled WGS sequence"/>
</dbReference>
<dbReference type="AlphaFoldDB" id="A0A0F7ZPN5"/>
<feature type="domain" description="ABC-2 type transporter transmembrane" evidence="8">
    <location>
        <begin position="4"/>
        <end position="178"/>
    </location>
</feature>
<feature type="transmembrane region" description="Helical" evidence="7">
    <location>
        <begin position="92"/>
        <end position="110"/>
    </location>
</feature>
<evidence type="ECO:0000259" key="8">
    <source>
        <dbReference type="Pfam" id="PF01061"/>
    </source>
</evidence>
<evidence type="ECO:0000256" key="4">
    <source>
        <dbReference type="ARBA" id="ARBA00022692"/>
    </source>
</evidence>
<comment type="subcellular location">
    <subcellularLocation>
        <location evidence="1">Membrane</location>
        <topology evidence="1">Multi-pass membrane protein</topology>
    </subcellularLocation>
</comment>
<dbReference type="OrthoDB" id="66620at2759"/>
<name>A0A0F7ZPN5_9HYPO</name>
<feature type="transmembrane region" description="Helical" evidence="7">
    <location>
        <begin position="117"/>
        <end position="140"/>
    </location>
</feature>
<evidence type="ECO:0000256" key="6">
    <source>
        <dbReference type="ARBA" id="ARBA00023136"/>
    </source>
</evidence>
<evidence type="ECO:0000313" key="10">
    <source>
        <dbReference type="Proteomes" id="UP000054481"/>
    </source>
</evidence>
<reference evidence="9 10" key="1">
    <citation type="journal article" date="2014" name="Genome Biol. Evol.">
        <title>Comparative genomics and transcriptomics analyses reveal divergent lifestyle features of nematode endoparasitic fungus Hirsutella minnesotensis.</title>
        <authorList>
            <person name="Lai Y."/>
            <person name="Liu K."/>
            <person name="Zhang X."/>
            <person name="Zhang X."/>
            <person name="Li K."/>
            <person name="Wang N."/>
            <person name="Shu C."/>
            <person name="Wu Y."/>
            <person name="Wang C."/>
            <person name="Bushley K.E."/>
            <person name="Xiang M."/>
            <person name="Liu X."/>
        </authorList>
    </citation>
    <scope>NUCLEOTIDE SEQUENCE [LARGE SCALE GENOMIC DNA]</scope>
    <source>
        <strain evidence="9 10">3608</strain>
    </source>
</reference>
<sequence>MPAIWLRLEPTQSSIQPIENSLFFGTAFLSFMAVAYVPSFLEDRFQYEKEYRNGLYGAGAFITSNVLIGIPYLLIFSFTFAAPVYWLTNLRPTTSAFFTFVLWIFFNLLASESQVVLAAALFSNFVVTIAVFSLISGLWMCVSGFMVPLTALNVFYKYVFFHWNFQKYVFESLLVNELSEREYSCGSGCQCMYISPSASQCRVTGKAVLAQQGFPTEQNAKSIGIIVAIIVGYRLVAYAVLKASK</sequence>
<evidence type="ECO:0000256" key="5">
    <source>
        <dbReference type="ARBA" id="ARBA00022989"/>
    </source>
</evidence>
<dbReference type="InterPro" id="IPR013525">
    <property type="entry name" value="ABC2_TM"/>
</dbReference>
<dbReference type="GO" id="GO:0140359">
    <property type="term" value="F:ABC-type transporter activity"/>
    <property type="evidence" value="ECO:0007669"/>
    <property type="project" value="InterPro"/>
</dbReference>
<feature type="transmembrane region" description="Helical" evidence="7">
    <location>
        <begin position="53"/>
        <end position="86"/>
    </location>
</feature>
<feature type="transmembrane region" description="Helical" evidence="7">
    <location>
        <begin position="20"/>
        <end position="41"/>
    </location>
</feature>
<dbReference type="PANTHER" id="PTHR48042">
    <property type="entry name" value="ABC TRANSPORTER G FAMILY MEMBER 11"/>
    <property type="match status" value="1"/>
</dbReference>
<evidence type="ECO:0000256" key="1">
    <source>
        <dbReference type="ARBA" id="ARBA00004141"/>
    </source>
</evidence>
<keyword evidence="6 7" id="KW-0472">Membrane</keyword>
<evidence type="ECO:0000256" key="7">
    <source>
        <dbReference type="SAM" id="Phobius"/>
    </source>
</evidence>
<evidence type="ECO:0000313" key="9">
    <source>
        <dbReference type="EMBL" id="KJZ75810.1"/>
    </source>
</evidence>
<dbReference type="EMBL" id="KQ030514">
    <property type="protein sequence ID" value="KJZ75810.1"/>
    <property type="molecule type" value="Genomic_DNA"/>
</dbReference>
<feature type="transmembrane region" description="Helical" evidence="7">
    <location>
        <begin position="223"/>
        <end position="241"/>
    </location>
</feature>
<keyword evidence="4 7" id="KW-0812">Transmembrane</keyword>
<gene>
    <name evidence="9" type="ORF">HIM_04634</name>
</gene>
<keyword evidence="10" id="KW-1185">Reference proteome</keyword>
<dbReference type="PANTHER" id="PTHR48042:SF11">
    <property type="entry name" value="ABC TRANSPORTER G FAMILY MEMBER 11"/>
    <property type="match status" value="1"/>
</dbReference>
<organism evidence="9 10">
    <name type="scientific">Hirsutella minnesotensis 3608</name>
    <dbReference type="NCBI Taxonomy" id="1043627"/>
    <lineage>
        <taxon>Eukaryota</taxon>
        <taxon>Fungi</taxon>
        <taxon>Dikarya</taxon>
        <taxon>Ascomycota</taxon>
        <taxon>Pezizomycotina</taxon>
        <taxon>Sordariomycetes</taxon>
        <taxon>Hypocreomycetidae</taxon>
        <taxon>Hypocreales</taxon>
        <taxon>Ophiocordycipitaceae</taxon>
        <taxon>Hirsutella</taxon>
    </lineage>
</organism>
<comment type="similarity">
    <text evidence="2">Belongs to the ABC transporter superfamily. ABCG family. Eye pigment precursor importer (TC 3.A.1.204) subfamily.</text>
</comment>